<organism evidence="2 3">
    <name type="scientific">Undibacterium baiyunense</name>
    <dbReference type="NCBI Taxonomy" id="2828731"/>
    <lineage>
        <taxon>Bacteria</taxon>
        <taxon>Pseudomonadati</taxon>
        <taxon>Pseudomonadota</taxon>
        <taxon>Betaproteobacteria</taxon>
        <taxon>Burkholderiales</taxon>
        <taxon>Oxalobacteraceae</taxon>
        <taxon>Undibacterium</taxon>
    </lineage>
</organism>
<name>A0A941DG08_9BURK</name>
<evidence type="ECO:0000256" key="1">
    <source>
        <dbReference type="SAM" id="SignalP"/>
    </source>
</evidence>
<dbReference type="Proteomes" id="UP000680158">
    <property type="component" value="Unassembled WGS sequence"/>
</dbReference>
<comment type="caution">
    <text evidence="2">The sequence shown here is derived from an EMBL/GenBank/DDBJ whole genome shotgun (WGS) entry which is preliminary data.</text>
</comment>
<feature type="chain" id="PRO_5037920365" evidence="1">
    <location>
        <begin position="26"/>
        <end position="295"/>
    </location>
</feature>
<protein>
    <submittedName>
        <fullName evidence="2">Uncharacterized protein</fullName>
    </submittedName>
</protein>
<gene>
    <name evidence="2" type="ORF">KDM92_06555</name>
</gene>
<accession>A0A941DG08</accession>
<dbReference type="EMBL" id="JAGSPM010000003">
    <property type="protein sequence ID" value="MBR7746237.1"/>
    <property type="molecule type" value="Genomic_DNA"/>
</dbReference>
<reference evidence="2 3" key="1">
    <citation type="submission" date="2021-04" db="EMBL/GenBank/DDBJ databases">
        <title>novel species isolated from subtropical streams in China.</title>
        <authorList>
            <person name="Lu H."/>
        </authorList>
    </citation>
    <scope>NUCLEOTIDE SEQUENCE [LARGE SCALE GENOMIC DNA]</scope>
    <source>
        <strain evidence="2 3">BYS107W</strain>
    </source>
</reference>
<feature type="signal peptide" evidence="1">
    <location>
        <begin position="1"/>
        <end position="25"/>
    </location>
</feature>
<evidence type="ECO:0000313" key="3">
    <source>
        <dbReference type="Proteomes" id="UP000680158"/>
    </source>
</evidence>
<dbReference type="AlphaFoldDB" id="A0A941DG08"/>
<evidence type="ECO:0000313" key="2">
    <source>
        <dbReference type="EMBL" id="MBR7746237.1"/>
    </source>
</evidence>
<proteinExistence type="predicted"/>
<keyword evidence="3" id="KW-1185">Reference proteome</keyword>
<sequence length="295" mass="31263">MMKFKRLLISLFLLGSTLLANIASAENYTLWVNGRGGGGVIGNYASFTYWGPASTAAGVNKKAVNWDGYNSIASQNGKIRDALDCFCTGNNWCYIATHSAGDLMMGYTLANYGSSSRMKKNAVANSSGQCSNSDGTAQTGWNIKWVRAASGAGGGSELSDAGSWALSEPLVKDLKTTTARAMYNHNSTANVWFYMYAGAKGTVYSGILPGQDDEAVSYHSTGGVAGSAGRSLCNPSDWLCNDLTMGTAANEGGSTKWAYHSVVFRDDNETYNHYASGNWLGIISVVRTAVVNSAL</sequence>
<keyword evidence="1" id="KW-0732">Signal</keyword>